<dbReference type="AlphaFoldDB" id="A0A6I1WYS1"/>
<dbReference type="PANTHER" id="PTHR43716:SF2">
    <property type="entry name" value="BLL6224 PROTEIN"/>
    <property type="match status" value="1"/>
</dbReference>
<evidence type="ECO:0000256" key="1">
    <source>
        <dbReference type="ARBA" id="ARBA00022630"/>
    </source>
</evidence>
<dbReference type="GO" id="GO:0003824">
    <property type="term" value="F:catalytic activity"/>
    <property type="evidence" value="ECO:0007669"/>
    <property type="project" value="InterPro"/>
</dbReference>
<dbReference type="InterPro" id="IPR051264">
    <property type="entry name" value="FAD-oxidored/transferase_4"/>
</dbReference>
<reference evidence="4 5" key="1">
    <citation type="submission" date="2019-10" db="EMBL/GenBank/DDBJ databases">
        <title>Evaluation of single-gene subtyping targets for Pseudomonas.</title>
        <authorList>
            <person name="Reichler S.J."/>
            <person name="Orsi R.H."/>
            <person name="Wiedmann M."/>
            <person name="Martin N.H."/>
            <person name="Murphy S.I."/>
        </authorList>
    </citation>
    <scope>NUCLEOTIDE SEQUENCE [LARGE SCALE GENOMIC DNA]</scope>
    <source>
        <strain evidence="4 5">FSL R10-1876</strain>
    </source>
</reference>
<dbReference type="EMBL" id="WIVV01000066">
    <property type="protein sequence ID" value="MQU43745.1"/>
    <property type="molecule type" value="Genomic_DNA"/>
</dbReference>
<keyword evidence="2" id="KW-0274">FAD</keyword>
<dbReference type="Gene3D" id="3.30.43.10">
    <property type="entry name" value="Uridine Diphospho-n-acetylenolpyruvylglucosamine Reductase, domain 2"/>
    <property type="match status" value="1"/>
</dbReference>
<dbReference type="PANTHER" id="PTHR43716">
    <property type="entry name" value="D-2-HYDROXYGLUTARATE DEHYDROGENASE, MITOCHONDRIAL"/>
    <property type="match status" value="1"/>
</dbReference>
<dbReference type="GO" id="GO:0022904">
    <property type="term" value="P:respiratory electron transport chain"/>
    <property type="evidence" value="ECO:0007669"/>
    <property type="project" value="TreeGrafter"/>
</dbReference>
<accession>A0A6I1WYS1</accession>
<dbReference type="InterPro" id="IPR006094">
    <property type="entry name" value="Oxid_FAD_bind_N"/>
</dbReference>
<dbReference type="InterPro" id="IPR036318">
    <property type="entry name" value="FAD-bd_PCMH-like_sf"/>
</dbReference>
<dbReference type="Gene3D" id="3.30.70.2740">
    <property type="match status" value="1"/>
</dbReference>
<dbReference type="InterPro" id="IPR016169">
    <property type="entry name" value="FAD-bd_PCMH_sub2"/>
</dbReference>
<dbReference type="Gene3D" id="3.30.70.2190">
    <property type="match status" value="1"/>
</dbReference>
<dbReference type="Proteomes" id="UP000466863">
    <property type="component" value="Unassembled WGS sequence"/>
</dbReference>
<protein>
    <submittedName>
        <fullName evidence="4">FAD-binding protein</fullName>
    </submittedName>
</protein>
<keyword evidence="1" id="KW-0285">Flavoprotein</keyword>
<dbReference type="InterPro" id="IPR016167">
    <property type="entry name" value="FAD-bd_PCMH_sub1"/>
</dbReference>
<feature type="domain" description="FAD-binding PCMH-type" evidence="3">
    <location>
        <begin position="42"/>
        <end position="223"/>
    </location>
</feature>
<comment type="caution">
    <text evidence="4">The sequence shown here is derived from an EMBL/GenBank/DDBJ whole genome shotgun (WGS) entry which is preliminary data.</text>
</comment>
<dbReference type="PROSITE" id="PS51387">
    <property type="entry name" value="FAD_PCMH"/>
    <property type="match status" value="1"/>
</dbReference>
<dbReference type="SUPFAM" id="SSF56176">
    <property type="entry name" value="FAD-binding/transporter-associated domain-like"/>
    <property type="match status" value="1"/>
</dbReference>
<dbReference type="Gene3D" id="3.30.465.10">
    <property type="match status" value="1"/>
</dbReference>
<dbReference type="GO" id="GO:0071949">
    <property type="term" value="F:FAD binding"/>
    <property type="evidence" value="ECO:0007669"/>
    <property type="project" value="InterPro"/>
</dbReference>
<dbReference type="SUPFAM" id="SSF55103">
    <property type="entry name" value="FAD-linked oxidases, C-terminal domain"/>
    <property type="match status" value="1"/>
</dbReference>
<evidence type="ECO:0000313" key="5">
    <source>
        <dbReference type="Proteomes" id="UP000466863"/>
    </source>
</evidence>
<sequence>MSDLEPASGLHAFLTEVAEVLGQTSLLTGTACAPYEIDVAQCRGKAAAVVLPRDTHAVSALMRIAVRHRIRLVAQGNRSGLVGGAVTDNSGTQVIVSLSRLRRVREVDPLNRTVIVGAGVLLSELNRQLEPHSLCFPIDVGSDPAIGGLIGANAGGSRLLKHGDVRHNLLGIEVVLADGDGTVVQLLAPLRKNNTGLDLKQMFVGTGGAFGIITAATLELKRIDQSTQSMFVALPDHGTALEVLHAFELQFGDLLCAFEVISEAALAITLRNFPTLRHPFSQSSASCYALIEIASSMPGLHTMFAQRTEQVLEALYESGRVLDAVLGNTNSFWPLRDNLPLAIAKEGIPLSFDVAFSRSQLVAFRDQAAQWLAQEHPLLQLYDFGHFADGGCHLIVLVPHAHIAQYGIAKIVAVRSGIYKRVSENGGCFSAEHGVGPINAAYYSKYTAPEVQHISRAMQQLMDPQAVLGRYRYT</sequence>
<proteinExistence type="predicted"/>
<dbReference type="InterPro" id="IPR004113">
    <property type="entry name" value="FAD-bd_oxidored_4_C"/>
</dbReference>
<dbReference type="Pfam" id="PF02913">
    <property type="entry name" value="FAD-oxidase_C"/>
    <property type="match status" value="1"/>
</dbReference>
<dbReference type="InterPro" id="IPR016164">
    <property type="entry name" value="FAD-linked_Oxase-like_C"/>
</dbReference>
<dbReference type="RefSeq" id="WP_153333414.1">
    <property type="nucleotide sequence ID" value="NZ_WIVV01000066.1"/>
</dbReference>
<evidence type="ECO:0000259" key="3">
    <source>
        <dbReference type="PROSITE" id="PS51387"/>
    </source>
</evidence>
<dbReference type="InterPro" id="IPR016166">
    <property type="entry name" value="FAD-bd_PCMH"/>
</dbReference>
<organism evidence="4 5">
    <name type="scientific">Pseudomonas helleri</name>
    <dbReference type="NCBI Taxonomy" id="1608996"/>
    <lineage>
        <taxon>Bacteria</taxon>
        <taxon>Pseudomonadati</taxon>
        <taxon>Pseudomonadota</taxon>
        <taxon>Gammaproteobacteria</taxon>
        <taxon>Pseudomonadales</taxon>
        <taxon>Pseudomonadaceae</taxon>
        <taxon>Pseudomonas</taxon>
    </lineage>
</organism>
<gene>
    <name evidence="4" type="ORF">GHO28_14715</name>
</gene>
<evidence type="ECO:0000313" key="4">
    <source>
        <dbReference type="EMBL" id="MQU43745.1"/>
    </source>
</evidence>
<dbReference type="Pfam" id="PF01565">
    <property type="entry name" value="FAD_binding_4"/>
    <property type="match status" value="1"/>
</dbReference>
<name>A0A6I1WYS1_9PSED</name>
<evidence type="ECO:0000256" key="2">
    <source>
        <dbReference type="ARBA" id="ARBA00022827"/>
    </source>
</evidence>